<keyword evidence="3" id="KW-1185">Reference proteome</keyword>
<reference evidence="3" key="2">
    <citation type="submission" date="2015-01" db="EMBL/GenBank/DDBJ databases">
        <title>Evolutionary Origins and Diversification of the Mycorrhizal Mutualists.</title>
        <authorList>
            <consortium name="DOE Joint Genome Institute"/>
            <consortium name="Mycorrhizal Genomics Consortium"/>
            <person name="Kohler A."/>
            <person name="Kuo A."/>
            <person name="Nagy L.G."/>
            <person name="Floudas D."/>
            <person name="Copeland A."/>
            <person name="Barry K.W."/>
            <person name="Cichocki N."/>
            <person name="Veneault-Fourrey C."/>
            <person name="LaButti K."/>
            <person name="Lindquist E.A."/>
            <person name="Lipzen A."/>
            <person name="Lundell T."/>
            <person name="Morin E."/>
            <person name="Murat C."/>
            <person name="Riley R."/>
            <person name="Ohm R."/>
            <person name="Sun H."/>
            <person name="Tunlid A."/>
            <person name="Henrissat B."/>
            <person name="Grigoriev I.V."/>
            <person name="Hibbett D.S."/>
            <person name="Martin F."/>
        </authorList>
    </citation>
    <scope>NUCLEOTIDE SEQUENCE [LARGE SCALE GENOMIC DNA]</scope>
    <source>
        <strain evidence="3">LaAM-08-1</strain>
    </source>
</reference>
<feature type="region of interest" description="Disordered" evidence="1">
    <location>
        <begin position="13"/>
        <end position="34"/>
    </location>
</feature>
<organism evidence="2 3">
    <name type="scientific">Laccaria amethystina LaAM-08-1</name>
    <dbReference type="NCBI Taxonomy" id="1095629"/>
    <lineage>
        <taxon>Eukaryota</taxon>
        <taxon>Fungi</taxon>
        <taxon>Dikarya</taxon>
        <taxon>Basidiomycota</taxon>
        <taxon>Agaricomycotina</taxon>
        <taxon>Agaricomycetes</taxon>
        <taxon>Agaricomycetidae</taxon>
        <taxon>Agaricales</taxon>
        <taxon>Agaricineae</taxon>
        <taxon>Hydnangiaceae</taxon>
        <taxon>Laccaria</taxon>
    </lineage>
</organism>
<evidence type="ECO:0000313" key="2">
    <source>
        <dbReference type="EMBL" id="KIJ91989.1"/>
    </source>
</evidence>
<sequence>MGHPFLLLQASRSGDGTVRGSSSVGGSTSTSSSTIRYLPPTPSGLAFHFETSKTPSFAVRLLSNIRRHQFGPLSFVSAAIRMGMEVSEVVRVLVARLQLPVRRLLHIPLLSDSPSSFQTSVTPIFAGLD</sequence>
<reference evidence="2 3" key="1">
    <citation type="submission" date="2014-04" db="EMBL/GenBank/DDBJ databases">
        <authorList>
            <consortium name="DOE Joint Genome Institute"/>
            <person name="Kuo A."/>
            <person name="Kohler A."/>
            <person name="Nagy L.G."/>
            <person name="Floudas D."/>
            <person name="Copeland A."/>
            <person name="Barry K.W."/>
            <person name="Cichocki N."/>
            <person name="Veneault-Fourrey C."/>
            <person name="LaButti K."/>
            <person name="Lindquist E.A."/>
            <person name="Lipzen A."/>
            <person name="Lundell T."/>
            <person name="Morin E."/>
            <person name="Murat C."/>
            <person name="Sun H."/>
            <person name="Tunlid A."/>
            <person name="Henrissat B."/>
            <person name="Grigoriev I.V."/>
            <person name="Hibbett D.S."/>
            <person name="Martin F."/>
            <person name="Nordberg H.P."/>
            <person name="Cantor M.N."/>
            <person name="Hua S.X."/>
        </authorList>
    </citation>
    <scope>NUCLEOTIDE SEQUENCE [LARGE SCALE GENOMIC DNA]</scope>
    <source>
        <strain evidence="2 3">LaAM-08-1</strain>
    </source>
</reference>
<protein>
    <submittedName>
        <fullName evidence="2">Uncharacterized protein</fullName>
    </submittedName>
</protein>
<dbReference type="AlphaFoldDB" id="A0A0C9WHY2"/>
<proteinExistence type="predicted"/>
<dbReference type="HOGENOM" id="CLU_1949168_0_0_1"/>
<evidence type="ECO:0000313" key="3">
    <source>
        <dbReference type="Proteomes" id="UP000054477"/>
    </source>
</evidence>
<gene>
    <name evidence="2" type="ORF">K443DRAFT_13952</name>
</gene>
<dbReference type="Proteomes" id="UP000054477">
    <property type="component" value="Unassembled WGS sequence"/>
</dbReference>
<dbReference type="EMBL" id="KN838949">
    <property type="protein sequence ID" value="KIJ91989.1"/>
    <property type="molecule type" value="Genomic_DNA"/>
</dbReference>
<evidence type="ECO:0000256" key="1">
    <source>
        <dbReference type="SAM" id="MobiDB-lite"/>
    </source>
</evidence>
<accession>A0A0C9WHY2</accession>
<name>A0A0C9WHY2_9AGAR</name>